<keyword evidence="3" id="KW-1185">Reference proteome</keyword>
<organism evidence="2 3">
    <name type="scientific">Cordylochernes scorpioides</name>
    <dbReference type="NCBI Taxonomy" id="51811"/>
    <lineage>
        <taxon>Eukaryota</taxon>
        <taxon>Metazoa</taxon>
        <taxon>Ecdysozoa</taxon>
        <taxon>Arthropoda</taxon>
        <taxon>Chelicerata</taxon>
        <taxon>Arachnida</taxon>
        <taxon>Pseudoscorpiones</taxon>
        <taxon>Cheliferoidea</taxon>
        <taxon>Chernetidae</taxon>
        <taxon>Cordylochernes</taxon>
    </lineage>
</organism>
<gene>
    <name evidence="2" type="ORF">LAZ67_2000930</name>
</gene>
<dbReference type="InterPro" id="IPR050238">
    <property type="entry name" value="DNA_Rep/Repair_Clamp_Loader"/>
</dbReference>
<evidence type="ECO:0000313" key="3">
    <source>
        <dbReference type="Proteomes" id="UP001235939"/>
    </source>
</evidence>
<dbReference type="PANTHER" id="PTHR11669">
    <property type="entry name" value="REPLICATION FACTOR C / DNA POLYMERASE III GAMMA-TAU SUBUNIT"/>
    <property type="match status" value="1"/>
</dbReference>
<evidence type="ECO:0000313" key="2">
    <source>
        <dbReference type="EMBL" id="UYV62519.1"/>
    </source>
</evidence>
<dbReference type="Gene3D" id="3.40.50.300">
    <property type="entry name" value="P-loop containing nucleotide triphosphate hydrolases"/>
    <property type="match status" value="1"/>
</dbReference>
<sequence length="334" mass="38181">CIHDQLYQVQGQDFPHLLVYGPSGAGKKTRVMCLLEELYGSGVQRLRMEHQSFQTPSKKKLEISTVASNYHIEVNPSDVGINDRVVIQELIKSTAQTRQLESKSQKSFKVVVVVEVDRLTKDAQHALRRTMEKYMATCRLILCCNSCSKVIPAVRSRCLGIRVAAPSHQEIATILRATCKKEGLNLPQELADKISVASNRNLRRALLMCETCRVQGYPFSEDQQVPIADWEMYLKETATMILQEQSPKRLYEVRGRIYELISHLIPYDTIFKELLCELVANCDGQLRAQVVEQAAYYEHRLQLGNKAIYHIEAFIANFMAIFKKFMEESMADIF</sequence>
<dbReference type="SUPFAM" id="SSF52540">
    <property type="entry name" value="P-loop containing nucleoside triphosphate hydrolases"/>
    <property type="match status" value="1"/>
</dbReference>
<dbReference type="Pfam" id="PF22534">
    <property type="entry name" value="RFC_C"/>
    <property type="match status" value="1"/>
</dbReference>
<dbReference type="Gene3D" id="1.10.8.60">
    <property type="match status" value="1"/>
</dbReference>
<evidence type="ECO:0000256" key="1">
    <source>
        <dbReference type="ARBA" id="ARBA00022705"/>
    </source>
</evidence>
<accession>A0ABY6K0S7</accession>
<dbReference type="InterPro" id="IPR027417">
    <property type="entry name" value="P-loop_NTPase"/>
</dbReference>
<dbReference type="Gene3D" id="1.20.272.10">
    <property type="match status" value="1"/>
</dbReference>
<dbReference type="EMBL" id="CP092864">
    <property type="protein sequence ID" value="UYV62519.1"/>
    <property type="molecule type" value="Genomic_DNA"/>
</dbReference>
<reference evidence="2 3" key="1">
    <citation type="submission" date="2022-01" db="EMBL/GenBank/DDBJ databases">
        <title>A chromosomal length assembly of Cordylochernes scorpioides.</title>
        <authorList>
            <person name="Zeh D."/>
            <person name="Zeh J."/>
        </authorList>
    </citation>
    <scope>NUCLEOTIDE SEQUENCE [LARGE SCALE GENOMIC DNA]</scope>
    <source>
        <strain evidence="2">IN4F17</strain>
        <tissue evidence="2">Whole Body</tissue>
    </source>
</reference>
<protein>
    <submittedName>
        <fullName evidence="2">RFC3</fullName>
    </submittedName>
</protein>
<proteinExistence type="predicted"/>
<name>A0ABY6K0S7_9ARAC</name>
<dbReference type="Proteomes" id="UP001235939">
    <property type="component" value="Chromosome 02"/>
</dbReference>
<dbReference type="Pfam" id="PF21960">
    <property type="entry name" value="RCF1-5-like_lid"/>
    <property type="match status" value="1"/>
</dbReference>
<keyword evidence="1" id="KW-0235">DNA replication</keyword>
<dbReference type="SUPFAM" id="SSF48019">
    <property type="entry name" value="post-AAA+ oligomerization domain-like"/>
    <property type="match status" value="1"/>
</dbReference>
<dbReference type="PANTHER" id="PTHR11669:SF1">
    <property type="entry name" value="REPLICATION FACTOR C SUBUNIT 3"/>
    <property type="match status" value="1"/>
</dbReference>
<dbReference type="InterPro" id="IPR008921">
    <property type="entry name" value="DNA_pol3_clamp-load_cplx_C"/>
</dbReference>
<feature type="non-terminal residue" evidence="2">
    <location>
        <position position="334"/>
    </location>
</feature>
<dbReference type="Pfam" id="PF13177">
    <property type="entry name" value="DNA_pol3_delta2"/>
    <property type="match status" value="1"/>
</dbReference>